<dbReference type="GO" id="GO:0009845">
    <property type="term" value="P:seed germination"/>
    <property type="evidence" value="ECO:0007669"/>
    <property type="project" value="EnsemblPlants"/>
</dbReference>
<evidence type="ECO:0000256" key="5">
    <source>
        <dbReference type="ARBA" id="ARBA00022552"/>
    </source>
</evidence>
<keyword evidence="6" id="KW-0271">Exosome</keyword>
<gene>
    <name evidence="12" type="primary">LOC112280138</name>
    <name evidence="11" type="ORF">PHYPA_004609</name>
</gene>
<dbReference type="InterPro" id="IPR050080">
    <property type="entry name" value="RNase_PH"/>
</dbReference>
<sequence length="266" mass="28229">MAKRRGEVAASYAVDANSGVGEAAFSRGPARLLTADGDRHDGRQLHECRLNFLKTGAVSSAAGSAYAEIGQTKVIVSVFGPRESHKAEAFSGIGRLNCNVQYASFATSVRGKANQGAEEKEFPVLLHKALEGAVMLHTFPKTTVDIFALILQSGGGDLPAVISCASMALADAGIAMYDLVSAVSTGYVGKEVLLDTTLEEEKCSDGEMMVTFMASRNEITQLKITGQWPDATMREALSVSLDACAKLANVMRECLKEELAGVDEDE</sequence>
<dbReference type="Pfam" id="PF03725">
    <property type="entry name" value="RNase_PH_C"/>
    <property type="match status" value="1"/>
</dbReference>
<dbReference type="FunCoup" id="A0A2K1KUY7">
    <property type="interactions" value="1597"/>
</dbReference>
<dbReference type="FunFam" id="3.30.230.70:FF:000015">
    <property type="entry name" value="Exosome complex component RRP41-like"/>
    <property type="match status" value="1"/>
</dbReference>
<dbReference type="EnsemblPlants" id="Pp3c3_18310V3.1">
    <property type="protein sequence ID" value="PAC:32941083.CDS.1"/>
    <property type="gene ID" value="Pp3c3_18310"/>
</dbReference>
<dbReference type="Gramene" id="Pp3c3_18310V3.2">
    <property type="protein sequence ID" value="PAC:32941084.CDS.1"/>
    <property type="gene ID" value="Pp3c3_18310"/>
</dbReference>
<keyword evidence="8" id="KW-0539">Nucleus</keyword>
<dbReference type="AlphaFoldDB" id="A0A2K1KUY7"/>
<feature type="domain" description="Exoribonuclease phosphorolytic" evidence="9">
    <location>
        <begin position="47"/>
        <end position="174"/>
    </location>
</feature>
<dbReference type="SUPFAM" id="SSF55666">
    <property type="entry name" value="Ribonuclease PH domain 2-like"/>
    <property type="match status" value="1"/>
</dbReference>
<dbReference type="EMBL" id="ABEU02000003">
    <property type="protein sequence ID" value="PNR57615.1"/>
    <property type="molecule type" value="Genomic_DNA"/>
</dbReference>
<evidence type="ECO:0000256" key="6">
    <source>
        <dbReference type="ARBA" id="ARBA00022835"/>
    </source>
</evidence>
<dbReference type="InterPro" id="IPR015847">
    <property type="entry name" value="ExoRNase_PH_dom2"/>
</dbReference>
<reference evidence="12" key="3">
    <citation type="submission" date="2020-12" db="UniProtKB">
        <authorList>
            <consortium name="EnsemblPlants"/>
        </authorList>
    </citation>
    <scope>IDENTIFICATION</scope>
</reference>
<feature type="domain" description="Exoribonuclease phosphorolytic" evidence="10">
    <location>
        <begin position="178"/>
        <end position="242"/>
    </location>
</feature>
<keyword evidence="13" id="KW-1185">Reference proteome</keyword>
<dbReference type="SUPFAM" id="SSF54211">
    <property type="entry name" value="Ribosomal protein S5 domain 2-like"/>
    <property type="match status" value="1"/>
</dbReference>
<proteinExistence type="inferred from homology"/>
<organism evidence="11">
    <name type="scientific">Physcomitrium patens</name>
    <name type="common">Spreading-leaved earth moss</name>
    <name type="synonym">Physcomitrella patens</name>
    <dbReference type="NCBI Taxonomy" id="3218"/>
    <lineage>
        <taxon>Eukaryota</taxon>
        <taxon>Viridiplantae</taxon>
        <taxon>Streptophyta</taxon>
        <taxon>Embryophyta</taxon>
        <taxon>Bryophyta</taxon>
        <taxon>Bryophytina</taxon>
        <taxon>Bryopsida</taxon>
        <taxon>Funariidae</taxon>
        <taxon>Funariales</taxon>
        <taxon>Funariaceae</taxon>
        <taxon>Physcomitrium</taxon>
    </lineage>
</organism>
<keyword evidence="4" id="KW-0963">Cytoplasm</keyword>
<name>A0A2K1KUY7_PHYPA</name>
<dbReference type="PANTHER" id="PTHR11953">
    <property type="entry name" value="EXOSOME COMPLEX COMPONENT"/>
    <property type="match status" value="1"/>
</dbReference>
<dbReference type="Gene3D" id="3.30.230.70">
    <property type="entry name" value="GHMP Kinase, N-terminal domain"/>
    <property type="match status" value="1"/>
</dbReference>
<dbReference type="GO" id="GO:0016075">
    <property type="term" value="P:rRNA catabolic process"/>
    <property type="evidence" value="ECO:0000318"/>
    <property type="project" value="GO_Central"/>
</dbReference>
<evidence type="ECO:0000313" key="11">
    <source>
        <dbReference type="EMBL" id="PNR57615.1"/>
    </source>
</evidence>
<dbReference type="GO" id="GO:0000176">
    <property type="term" value="C:nuclear exosome (RNase complex)"/>
    <property type="evidence" value="ECO:0000318"/>
    <property type="project" value="GO_Central"/>
</dbReference>
<evidence type="ECO:0000256" key="3">
    <source>
        <dbReference type="ARBA" id="ARBA00006678"/>
    </source>
</evidence>
<dbReference type="KEGG" id="ppp:112280138"/>
<dbReference type="GeneID" id="112280138"/>
<protein>
    <submittedName>
        <fullName evidence="11 12">Uncharacterized protein</fullName>
    </submittedName>
</protein>
<dbReference type="GO" id="GO:0005730">
    <property type="term" value="C:nucleolus"/>
    <property type="evidence" value="ECO:0000318"/>
    <property type="project" value="GO_Central"/>
</dbReference>
<dbReference type="Pfam" id="PF01138">
    <property type="entry name" value="RNase_PH"/>
    <property type="match status" value="1"/>
</dbReference>
<evidence type="ECO:0000256" key="7">
    <source>
        <dbReference type="ARBA" id="ARBA00022884"/>
    </source>
</evidence>
<dbReference type="GO" id="GO:0034475">
    <property type="term" value="P:U4 snRNA 3'-end processing"/>
    <property type="evidence" value="ECO:0000318"/>
    <property type="project" value="GO_Central"/>
</dbReference>
<dbReference type="GO" id="GO:0006364">
    <property type="term" value="P:rRNA processing"/>
    <property type="evidence" value="ECO:0007669"/>
    <property type="project" value="UniProtKB-KW"/>
</dbReference>
<evidence type="ECO:0000259" key="9">
    <source>
        <dbReference type="Pfam" id="PF01138"/>
    </source>
</evidence>
<keyword evidence="5" id="KW-0698">rRNA processing</keyword>
<evidence type="ECO:0000256" key="2">
    <source>
        <dbReference type="ARBA" id="ARBA00004496"/>
    </source>
</evidence>
<dbReference type="OrthoDB" id="27298at2759"/>
<reference evidence="11 13" key="2">
    <citation type="journal article" date="2018" name="Plant J.">
        <title>The Physcomitrella patens chromosome-scale assembly reveals moss genome structure and evolution.</title>
        <authorList>
            <person name="Lang D."/>
            <person name="Ullrich K.K."/>
            <person name="Murat F."/>
            <person name="Fuchs J."/>
            <person name="Jenkins J."/>
            <person name="Haas F.B."/>
            <person name="Piednoel M."/>
            <person name="Gundlach H."/>
            <person name="Van Bel M."/>
            <person name="Meyberg R."/>
            <person name="Vives C."/>
            <person name="Morata J."/>
            <person name="Symeonidi A."/>
            <person name="Hiss M."/>
            <person name="Muchero W."/>
            <person name="Kamisugi Y."/>
            <person name="Saleh O."/>
            <person name="Blanc G."/>
            <person name="Decker E.L."/>
            <person name="van Gessel N."/>
            <person name="Grimwood J."/>
            <person name="Hayes R.D."/>
            <person name="Graham S.W."/>
            <person name="Gunter L.E."/>
            <person name="McDaniel S.F."/>
            <person name="Hoernstein S.N.W."/>
            <person name="Larsson A."/>
            <person name="Li F.W."/>
            <person name="Perroud P.F."/>
            <person name="Phillips J."/>
            <person name="Ranjan P."/>
            <person name="Rokshar D.S."/>
            <person name="Rothfels C.J."/>
            <person name="Schneider L."/>
            <person name="Shu S."/>
            <person name="Stevenson D.W."/>
            <person name="Thummler F."/>
            <person name="Tillich M."/>
            <person name="Villarreal Aguilar J.C."/>
            <person name="Widiez T."/>
            <person name="Wong G.K."/>
            <person name="Wymore A."/>
            <person name="Zhang Y."/>
            <person name="Zimmer A.D."/>
            <person name="Quatrano R.S."/>
            <person name="Mayer K.F.X."/>
            <person name="Goodstein D."/>
            <person name="Casacuberta J.M."/>
            <person name="Vandepoele K."/>
            <person name="Reski R."/>
            <person name="Cuming A.C."/>
            <person name="Tuskan G.A."/>
            <person name="Maumus F."/>
            <person name="Salse J."/>
            <person name="Schmutz J."/>
            <person name="Rensing S.A."/>
        </authorList>
    </citation>
    <scope>NUCLEOTIDE SEQUENCE [LARGE SCALE GENOMIC DNA]</scope>
    <source>
        <strain evidence="12 13">cv. Gransden 2004</strain>
    </source>
</reference>
<dbReference type="InterPro" id="IPR027408">
    <property type="entry name" value="PNPase/RNase_PH_dom_sf"/>
</dbReference>
<dbReference type="InterPro" id="IPR020568">
    <property type="entry name" value="Ribosomal_Su5_D2-typ_SF"/>
</dbReference>
<reference evidence="11 13" key="1">
    <citation type="journal article" date="2008" name="Science">
        <title>The Physcomitrella genome reveals evolutionary insights into the conquest of land by plants.</title>
        <authorList>
            <person name="Rensing S."/>
            <person name="Lang D."/>
            <person name="Zimmer A."/>
            <person name="Terry A."/>
            <person name="Salamov A."/>
            <person name="Shapiro H."/>
            <person name="Nishiyama T."/>
            <person name="Perroud P.-F."/>
            <person name="Lindquist E."/>
            <person name="Kamisugi Y."/>
            <person name="Tanahashi T."/>
            <person name="Sakakibara K."/>
            <person name="Fujita T."/>
            <person name="Oishi K."/>
            <person name="Shin-I T."/>
            <person name="Kuroki Y."/>
            <person name="Toyoda A."/>
            <person name="Suzuki Y."/>
            <person name="Hashimoto A."/>
            <person name="Yamaguchi K."/>
            <person name="Sugano A."/>
            <person name="Kohara Y."/>
            <person name="Fujiyama A."/>
            <person name="Anterola A."/>
            <person name="Aoki S."/>
            <person name="Ashton N."/>
            <person name="Barbazuk W.B."/>
            <person name="Barker E."/>
            <person name="Bennetzen J."/>
            <person name="Bezanilla M."/>
            <person name="Blankenship R."/>
            <person name="Cho S.H."/>
            <person name="Dutcher S."/>
            <person name="Estelle M."/>
            <person name="Fawcett J.A."/>
            <person name="Gundlach H."/>
            <person name="Hanada K."/>
            <person name="Heyl A."/>
            <person name="Hicks K.A."/>
            <person name="Hugh J."/>
            <person name="Lohr M."/>
            <person name="Mayer K."/>
            <person name="Melkozernov A."/>
            <person name="Murata T."/>
            <person name="Nelson D."/>
            <person name="Pils B."/>
            <person name="Prigge M."/>
            <person name="Reiss B."/>
            <person name="Renner T."/>
            <person name="Rombauts S."/>
            <person name="Rushton P."/>
            <person name="Sanderfoot A."/>
            <person name="Schween G."/>
            <person name="Shiu S.-H."/>
            <person name="Stueber K."/>
            <person name="Theodoulou F.L."/>
            <person name="Tu H."/>
            <person name="Van de Peer Y."/>
            <person name="Verrier P.J."/>
            <person name="Waters E."/>
            <person name="Wood A."/>
            <person name="Yang L."/>
            <person name="Cove D."/>
            <person name="Cuming A."/>
            <person name="Hasebe M."/>
            <person name="Lucas S."/>
            <person name="Mishler D.B."/>
            <person name="Reski R."/>
            <person name="Grigoriev I."/>
            <person name="Quatrano R.S."/>
            <person name="Boore J.L."/>
        </authorList>
    </citation>
    <scope>NUCLEOTIDE SEQUENCE [LARGE SCALE GENOMIC DNA]</scope>
    <source>
        <strain evidence="12 13">cv. Gransden 2004</strain>
    </source>
</reference>
<dbReference type="RefSeq" id="XP_024371010.1">
    <property type="nucleotide sequence ID" value="XM_024515242.2"/>
</dbReference>
<comment type="subcellular location">
    <subcellularLocation>
        <location evidence="2">Cytoplasm</location>
    </subcellularLocation>
    <subcellularLocation>
        <location evidence="1">Nucleus</location>
    </subcellularLocation>
</comment>
<dbReference type="Proteomes" id="UP000006727">
    <property type="component" value="Chromosome 3"/>
</dbReference>
<dbReference type="GO" id="GO:0008408">
    <property type="term" value="F:3'-5' exonuclease activity"/>
    <property type="evidence" value="ECO:0007669"/>
    <property type="project" value="EnsemblPlants"/>
</dbReference>
<dbReference type="STRING" id="3218.A0A2K1KUY7"/>
<comment type="similarity">
    <text evidence="3">Belongs to the RNase PH family.</text>
</comment>
<dbReference type="GO" id="GO:0071028">
    <property type="term" value="P:nuclear mRNA surveillance"/>
    <property type="evidence" value="ECO:0000318"/>
    <property type="project" value="GO_Central"/>
</dbReference>
<dbReference type="GO" id="GO:0071051">
    <property type="term" value="P:poly(A)-dependent snoRNA 3'-end processing"/>
    <property type="evidence" value="ECO:0000318"/>
    <property type="project" value="GO_Central"/>
</dbReference>
<evidence type="ECO:0000256" key="1">
    <source>
        <dbReference type="ARBA" id="ARBA00004123"/>
    </source>
</evidence>
<dbReference type="InterPro" id="IPR001247">
    <property type="entry name" value="ExoRNase_PH_dom1"/>
</dbReference>
<evidence type="ECO:0000256" key="8">
    <source>
        <dbReference type="ARBA" id="ARBA00023242"/>
    </source>
</evidence>
<dbReference type="CDD" id="cd11371">
    <property type="entry name" value="RNase_PH_MTR3"/>
    <property type="match status" value="1"/>
</dbReference>
<accession>A0A2K1KUY7</accession>
<evidence type="ECO:0000259" key="10">
    <source>
        <dbReference type="Pfam" id="PF03725"/>
    </source>
</evidence>
<dbReference type="GO" id="GO:0003723">
    <property type="term" value="F:RNA binding"/>
    <property type="evidence" value="ECO:0000318"/>
    <property type="project" value="GO_Central"/>
</dbReference>
<dbReference type="Gramene" id="Pp3c3_18310V3.1">
    <property type="protein sequence ID" value="PAC:32941083.CDS.1"/>
    <property type="gene ID" value="Pp3c3_18310"/>
</dbReference>
<keyword evidence="7" id="KW-0694">RNA-binding</keyword>
<dbReference type="InterPro" id="IPR036345">
    <property type="entry name" value="ExoRNase_PH_dom2_sf"/>
</dbReference>
<evidence type="ECO:0000256" key="4">
    <source>
        <dbReference type="ARBA" id="ARBA00022490"/>
    </source>
</evidence>
<dbReference type="EnsemblPlants" id="Pp3c3_18310V3.2">
    <property type="protein sequence ID" value="PAC:32941084.CDS.1"/>
    <property type="gene ID" value="Pp3c3_18310"/>
</dbReference>
<dbReference type="PANTHER" id="PTHR11953:SF2">
    <property type="entry name" value="EXOSOME COMPLEX COMPONENT MTR3"/>
    <property type="match status" value="1"/>
</dbReference>
<evidence type="ECO:0000313" key="13">
    <source>
        <dbReference type="Proteomes" id="UP000006727"/>
    </source>
</evidence>
<evidence type="ECO:0000313" key="12">
    <source>
        <dbReference type="EnsemblPlants" id="PAC:32941083.CDS.1"/>
    </source>
</evidence>
<dbReference type="GO" id="GO:0000177">
    <property type="term" value="C:cytoplasmic exosome (RNase complex)"/>
    <property type="evidence" value="ECO:0000318"/>
    <property type="project" value="GO_Central"/>
</dbReference>